<organism evidence="1 2">
    <name type="scientific">Novosphingobium kunmingense</name>
    <dbReference type="NCBI Taxonomy" id="1211806"/>
    <lineage>
        <taxon>Bacteria</taxon>
        <taxon>Pseudomonadati</taxon>
        <taxon>Pseudomonadota</taxon>
        <taxon>Alphaproteobacteria</taxon>
        <taxon>Sphingomonadales</taxon>
        <taxon>Sphingomonadaceae</taxon>
        <taxon>Novosphingobium</taxon>
    </lineage>
</organism>
<sequence length="283" mass="32408">MAVNRHVIDTNYLGHDALAAFLCRSTENHAVIAEMTLVEVHKKAAAFQARQLLKILCRHPRQVIILRSTFDLYRDRGDSKGLVNRLIEPKQTGSFGEYCRTVIDVADDEHVDAHFALMEEQSRAQVADLQASVGNILNLFQRCATIFDRGELDRLRKRIPYSEALQRKLIHLSMDIHKVLLRSLNIEQRFHPKTMPCALNTFVFRYALCVVIFLTRWIRHGEAKEIRQERLVNHVMDLKTAAVATFFDGLKTHDEMPKDVHAEAKYVLSAIGAYTNCGKGGWR</sequence>
<name>A0A2N0H435_9SPHN</name>
<dbReference type="Proteomes" id="UP000232587">
    <property type="component" value="Unassembled WGS sequence"/>
</dbReference>
<reference evidence="1 2" key="1">
    <citation type="submission" date="2017-11" db="EMBL/GenBank/DDBJ databases">
        <title>Genomic Encyclopedia of Type Strains, Phase III (KMG-III): the genomes of soil and plant-associated and newly described type strains.</title>
        <authorList>
            <person name="Whitman W."/>
        </authorList>
    </citation>
    <scope>NUCLEOTIDE SEQUENCE [LARGE SCALE GENOMIC DNA]</scope>
    <source>
        <strain evidence="1 2">CGMCC 1.12274</strain>
    </source>
</reference>
<evidence type="ECO:0000313" key="1">
    <source>
        <dbReference type="EMBL" id="PKB13692.1"/>
    </source>
</evidence>
<accession>A0A2N0H435</accession>
<comment type="caution">
    <text evidence="1">The sequence shown here is derived from an EMBL/GenBank/DDBJ whole genome shotgun (WGS) entry which is preliminary data.</text>
</comment>
<gene>
    <name evidence="1" type="ORF">B0I00_3133</name>
</gene>
<keyword evidence="2" id="KW-1185">Reference proteome</keyword>
<evidence type="ECO:0000313" key="2">
    <source>
        <dbReference type="Proteomes" id="UP000232587"/>
    </source>
</evidence>
<protein>
    <submittedName>
        <fullName evidence="1">Uncharacterized protein</fullName>
    </submittedName>
</protein>
<dbReference type="AlphaFoldDB" id="A0A2N0H435"/>
<dbReference type="EMBL" id="PHUF01000006">
    <property type="protein sequence ID" value="PKB13692.1"/>
    <property type="molecule type" value="Genomic_DNA"/>
</dbReference>
<proteinExistence type="predicted"/>